<proteinExistence type="predicted"/>
<protein>
    <submittedName>
        <fullName evidence="1">Uncharacterized protein</fullName>
    </submittedName>
</protein>
<dbReference type="OMA" id="DIRSCEY"/>
<reference evidence="1 2" key="1">
    <citation type="journal article" date="2018" name="Nat. Genet.">
        <title>The Rosa genome provides new insights in the design of modern roses.</title>
        <authorList>
            <person name="Bendahmane M."/>
        </authorList>
    </citation>
    <scope>NUCLEOTIDE SEQUENCE [LARGE SCALE GENOMIC DNA]</scope>
    <source>
        <strain evidence="2">cv. Old Blush</strain>
    </source>
</reference>
<dbReference type="STRING" id="74649.A0A2P6Q0Y4"/>
<dbReference type="PANTHER" id="PTHR33181">
    <property type="entry name" value="OS01G0778500 PROTEIN"/>
    <property type="match status" value="1"/>
</dbReference>
<sequence length="91" mass="10895">MALWRKMKFPMRRAFNRVATRVGLRKTGLPKLRHDVKACEYEDVRVMWNILNKNEPETIRLGKSSRKKKKKMPSCNFLDWVKRTPLMCRAC</sequence>
<evidence type="ECO:0000313" key="2">
    <source>
        <dbReference type="Proteomes" id="UP000238479"/>
    </source>
</evidence>
<dbReference type="AlphaFoldDB" id="A0A2P6Q0Y4"/>
<accession>A0A2P6Q0Y4</accession>
<dbReference type="OrthoDB" id="661559at2759"/>
<organism evidence="1 2">
    <name type="scientific">Rosa chinensis</name>
    <name type="common">China rose</name>
    <dbReference type="NCBI Taxonomy" id="74649"/>
    <lineage>
        <taxon>Eukaryota</taxon>
        <taxon>Viridiplantae</taxon>
        <taxon>Streptophyta</taxon>
        <taxon>Embryophyta</taxon>
        <taxon>Tracheophyta</taxon>
        <taxon>Spermatophyta</taxon>
        <taxon>Magnoliopsida</taxon>
        <taxon>eudicotyledons</taxon>
        <taxon>Gunneridae</taxon>
        <taxon>Pentapetalae</taxon>
        <taxon>rosids</taxon>
        <taxon>fabids</taxon>
        <taxon>Rosales</taxon>
        <taxon>Rosaceae</taxon>
        <taxon>Rosoideae</taxon>
        <taxon>Rosoideae incertae sedis</taxon>
        <taxon>Rosa</taxon>
    </lineage>
</organism>
<dbReference type="EMBL" id="PDCK01000044">
    <property type="protein sequence ID" value="PRQ27816.1"/>
    <property type="molecule type" value="Genomic_DNA"/>
</dbReference>
<keyword evidence="2" id="KW-1185">Reference proteome</keyword>
<dbReference type="Gramene" id="PRQ27816">
    <property type="protein sequence ID" value="PRQ27816"/>
    <property type="gene ID" value="RchiOBHm_Chr6g0309331"/>
</dbReference>
<dbReference type="Proteomes" id="UP000238479">
    <property type="component" value="Chromosome 6"/>
</dbReference>
<dbReference type="PANTHER" id="PTHR33181:SF4">
    <property type="entry name" value="OVULE PROTEIN"/>
    <property type="match status" value="1"/>
</dbReference>
<comment type="caution">
    <text evidence="1">The sequence shown here is derived from an EMBL/GenBank/DDBJ whole genome shotgun (WGS) entry which is preliminary data.</text>
</comment>
<name>A0A2P6Q0Y4_ROSCH</name>
<evidence type="ECO:0000313" key="1">
    <source>
        <dbReference type="EMBL" id="PRQ27816.1"/>
    </source>
</evidence>
<gene>
    <name evidence="1" type="ORF">RchiOBHm_Chr6g0309331</name>
</gene>